<dbReference type="GO" id="GO:0002437">
    <property type="term" value="P:inflammatory response to antigenic stimulus"/>
    <property type="evidence" value="ECO:0007669"/>
    <property type="project" value="TreeGrafter"/>
</dbReference>
<dbReference type="SMART" id="SM00125">
    <property type="entry name" value="IL1"/>
    <property type="match status" value="1"/>
</dbReference>
<dbReference type="GO" id="GO:0006629">
    <property type="term" value="P:lipid metabolic process"/>
    <property type="evidence" value="ECO:0007669"/>
    <property type="project" value="Ensembl"/>
</dbReference>
<dbReference type="GO" id="GO:0005152">
    <property type="term" value="F:interleukin-1 receptor antagonist activity"/>
    <property type="evidence" value="ECO:0007669"/>
    <property type="project" value="TreeGrafter"/>
</dbReference>
<dbReference type="PRINTS" id="PR01360">
    <property type="entry name" value="INTRLEUKIN1X"/>
</dbReference>
<dbReference type="PANTHER" id="PTHR10078:SF28">
    <property type="entry name" value="INTERLEUKIN-1 RECEPTOR ANTAGONIST PROTEIN"/>
    <property type="match status" value="1"/>
</dbReference>
<name>A0A7N4V4X6_SARHA</name>
<dbReference type="PRINTS" id="PR00264">
    <property type="entry name" value="INTERLEUKIN1"/>
</dbReference>
<dbReference type="InterPro" id="IPR020877">
    <property type="entry name" value="IL-1_CS"/>
</dbReference>
<evidence type="ECO:0000256" key="3">
    <source>
        <dbReference type="ARBA" id="ARBA00022525"/>
    </source>
</evidence>
<dbReference type="InterPro" id="IPR003297">
    <property type="entry name" value="IL-1RA/IL-36"/>
</dbReference>
<proteinExistence type="inferred from homology"/>
<evidence type="ECO:0000313" key="10">
    <source>
        <dbReference type="Proteomes" id="UP000007648"/>
    </source>
</evidence>
<gene>
    <name evidence="9" type="primary">LOC100923652</name>
</gene>
<dbReference type="GO" id="GO:0005615">
    <property type="term" value="C:extracellular space"/>
    <property type="evidence" value="ECO:0007669"/>
    <property type="project" value="InterPro"/>
</dbReference>
<evidence type="ECO:0000256" key="1">
    <source>
        <dbReference type="ARBA" id="ARBA00004613"/>
    </source>
</evidence>
<evidence type="ECO:0000256" key="5">
    <source>
        <dbReference type="ARBA" id="ARBA00023157"/>
    </source>
</evidence>
<dbReference type="Pfam" id="PF00340">
    <property type="entry name" value="IL1"/>
    <property type="match status" value="1"/>
</dbReference>
<evidence type="ECO:0000313" key="9">
    <source>
        <dbReference type="Ensembl" id="ENSSHAP00000039606.1"/>
    </source>
</evidence>
<dbReference type="PROSITE" id="PS00253">
    <property type="entry name" value="INTERLEUKIN_1"/>
    <property type="match status" value="1"/>
</dbReference>
<reference evidence="9" key="3">
    <citation type="submission" date="2025-09" db="UniProtKB">
        <authorList>
            <consortium name="Ensembl"/>
        </authorList>
    </citation>
    <scope>IDENTIFICATION</scope>
</reference>
<keyword evidence="5" id="KW-1015">Disulfide bond</keyword>
<keyword evidence="10" id="KW-1185">Reference proteome</keyword>
<dbReference type="Gene3D" id="2.80.10.50">
    <property type="match status" value="1"/>
</dbReference>
<dbReference type="GO" id="GO:2000660">
    <property type="term" value="P:negative regulation of interleukin-1-mediated signaling pathway"/>
    <property type="evidence" value="ECO:0007669"/>
    <property type="project" value="TreeGrafter"/>
</dbReference>
<evidence type="ECO:0000256" key="2">
    <source>
        <dbReference type="ARBA" id="ARBA00010448"/>
    </source>
</evidence>
<dbReference type="GeneTree" id="ENSGT00950000182943"/>
<dbReference type="FunFam" id="2.80.10.50:FF:000013">
    <property type="entry name" value="Interleukin-1"/>
    <property type="match status" value="1"/>
</dbReference>
<evidence type="ECO:0000256" key="6">
    <source>
        <dbReference type="ARBA" id="ARBA00023180"/>
    </source>
</evidence>
<dbReference type="GO" id="GO:0005125">
    <property type="term" value="F:cytokine activity"/>
    <property type="evidence" value="ECO:0007669"/>
    <property type="project" value="UniProtKB-UniRule"/>
</dbReference>
<dbReference type="GO" id="GO:0031982">
    <property type="term" value="C:vesicle"/>
    <property type="evidence" value="ECO:0007669"/>
    <property type="project" value="Ensembl"/>
</dbReference>
<organism evidence="9 10">
    <name type="scientific">Sarcophilus harrisii</name>
    <name type="common">Tasmanian devil</name>
    <name type="synonym">Sarcophilus laniarius</name>
    <dbReference type="NCBI Taxonomy" id="9305"/>
    <lineage>
        <taxon>Eukaryota</taxon>
        <taxon>Metazoa</taxon>
        <taxon>Chordata</taxon>
        <taxon>Craniata</taxon>
        <taxon>Vertebrata</taxon>
        <taxon>Euteleostomi</taxon>
        <taxon>Mammalia</taxon>
        <taxon>Metatheria</taxon>
        <taxon>Dasyuromorphia</taxon>
        <taxon>Dasyuridae</taxon>
        <taxon>Sarcophilus</taxon>
    </lineage>
</organism>
<dbReference type="InterPro" id="IPR000975">
    <property type="entry name" value="IL-1_fam"/>
</dbReference>
<keyword evidence="4" id="KW-0732">Signal</keyword>
<comment type="subcellular location">
    <subcellularLocation>
        <location evidence="1 8">Secreted</location>
    </subcellularLocation>
</comment>
<dbReference type="GO" id="GO:0030073">
    <property type="term" value="P:insulin secretion"/>
    <property type="evidence" value="ECO:0007669"/>
    <property type="project" value="Ensembl"/>
</dbReference>
<comment type="function">
    <text evidence="7">Anti-inflammatory antagonist of interleukin-1 family of proinflammatory cytokines such as interleukin-1beta/IL1B and interleukin-1alpha/IL1A. Protects from immune dysregulation and uncontrolled systemic inflammation triggered by IL1 for a range of innate stimulatory agents such as pathogens.</text>
</comment>
<dbReference type="Ensembl" id="ENSSHAT00000037114.1">
    <property type="protein sequence ID" value="ENSSHAP00000039606.1"/>
    <property type="gene ID" value="ENSSHAG00000028511.1"/>
</dbReference>
<dbReference type="InterPro" id="IPR008996">
    <property type="entry name" value="IL1/FGF"/>
</dbReference>
<reference evidence="9 10" key="1">
    <citation type="journal article" date="2011" name="Proc. Natl. Acad. Sci. U.S.A.">
        <title>Genetic diversity and population structure of the endangered marsupial Sarcophilus harrisii (Tasmanian devil).</title>
        <authorList>
            <person name="Miller W."/>
            <person name="Hayes V.M."/>
            <person name="Ratan A."/>
            <person name="Petersen D.C."/>
            <person name="Wittekindt N.E."/>
            <person name="Miller J."/>
            <person name="Walenz B."/>
            <person name="Knight J."/>
            <person name="Qi J."/>
            <person name="Zhao F."/>
            <person name="Wang Q."/>
            <person name="Bedoya-Reina O.C."/>
            <person name="Katiyar N."/>
            <person name="Tomsho L.P."/>
            <person name="Kasson L.M."/>
            <person name="Hardie R.A."/>
            <person name="Woodbridge P."/>
            <person name="Tindall E.A."/>
            <person name="Bertelsen M.F."/>
            <person name="Dixon D."/>
            <person name="Pyecroft S."/>
            <person name="Helgen K.M."/>
            <person name="Lesk A.M."/>
            <person name="Pringle T.H."/>
            <person name="Patterson N."/>
            <person name="Zhang Y."/>
            <person name="Kreiss A."/>
            <person name="Woods G.M."/>
            <person name="Jones M.E."/>
            <person name="Schuster S.C."/>
        </authorList>
    </citation>
    <scope>NUCLEOTIDE SEQUENCE [LARGE SCALE GENOMIC DNA]</scope>
</reference>
<keyword evidence="3 8" id="KW-0964">Secreted</keyword>
<dbReference type="FunCoup" id="A0A7N4V4X6">
    <property type="interactions" value="467"/>
</dbReference>
<evidence type="ECO:0000256" key="4">
    <source>
        <dbReference type="ARBA" id="ARBA00022729"/>
    </source>
</evidence>
<dbReference type="InParanoid" id="A0A7N4V4X6"/>
<accession>A0A7N4V4X6</accession>
<sequence length="148" mass="17140">MGSRKQTYRIWDVYQKIFYMRNKELVAGYLQGQNTNLEEKIDMISIEPHSVLLGIRDGTLCLACVKTGNTAHLRLEEVDITDLDKDRNRSKRFTFIKTENGSTSSFESAACPGWFLCTQMEADRPVGLSNTQEENVITRFYFQRELQE</sequence>
<evidence type="ECO:0000256" key="7">
    <source>
        <dbReference type="ARBA" id="ARBA00034096"/>
    </source>
</evidence>
<reference evidence="9" key="2">
    <citation type="submission" date="2025-08" db="UniProtKB">
        <authorList>
            <consortium name="Ensembl"/>
        </authorList>
    </citation>
    <scope>IDENTIFICATION</scope>
</reference>
<dbReference type="Proteomes" id="UP000007648">
    <property type="component" value="Unassembled WGS sequence"/>
</dbReference>
<protein>
    <recommendedName>
        <fullName evidence="8">Interleukin-1</fullName>
    </recommendedName>
</protein>
<keyword evidence="6" id="KW-0325">Glycoprotein</keyword>
<dbReference type="SUPFAM" id="SSF50353">
    <property type="entry name" value="Cytokine"/>
    <property type="match status" value="1"/>
</dbReference>
<dbReference type="AlphaFoldDB" id="A0A7N4V4X6"/>
<evidence type="ECO:0000256" key="8">
    <source>
        <dbReference type="RuleBase" id="RU003753"/>
    </source>
</evidence>
<dbReference type="PANTHER" id="PTHR10078">
    <property type="entry name" value="INTERLEUKIN-1 FAMILY MEMBER"/>
    <property type="match status" value="1"/>
</dbReference>
<comment type="similarity">
    <text evidence="2 8">Belongs to the IL-1 family.</text>
</comment>
<dbReference type="GO" id="GO:0005149">
    <property type="term" value="F:interleukin-1 receptor binding"/>
    <property type="evidence" value="ECO:0007669"/>
    <property type="project" value="UniProtKB-UniRule"/>
</dbReference>